<proteinExistence type="predicted"/>
<dbReference type="PANTHER" id="PTHR10398:SF2">
    <property type="entry name" value="AFADIN"/>
    <property type="match status" value="1"/>
</dbReference>
<dbReference type="SUPFAM" id="SSF50156">
    <property type="entry name" value="PDZ domain-like"/>
    <property type="match status" value="1"/>
</dbReference>
<dbReference type="PROSITE" id="PS51126">
    <property type="entry name" value="DILUTE"/>
    <property type="match status" value="1"/>
</dbReference>
<feature type="region of interest" description="Disordered" evidence="1">
    <location>
        <begin position="818"/>
        <end position="846"/>
    </location>
</feature>
<feature type="region of interest" description="Disordered" evidence="1">
    <location>
        <begin position="889"/>
        <end position="1076"/>
    </location>
</feature>
<dbReference type="Ensembl" id="ENSUAMT00000025671.1">
    <property type="protein sequence ID" value="ENSUAMP00000022981.1"/>
    <property type="gene ID" value="ENSUAMG00000016584.1"/>
</dbReference>
<feature type="domain" description="PDZ" evidence="2">
    <location>
        <begin position="592"/>
        <end position="678"/>
    </location>
</feature>
<evidence type="ECO:0000313" key="5">
    <source>
        <dbReference type="Proteomes" id="UP000291022"/>
    </source>
</evidence>
<dbReference type="InterPro" id="IPR000253">
    <property type="entry name" value="FHA_dom"/>
</dbReference>
<dbReference type="Pfam" id="PF00595">
    <property type="entry name" value="PDZ"/>
    <property type="match status" value="1"/>
</dbReference>
<organism evidence="4 5">
    <name type="scientific">Ursus americanus</name>
    <name type="common">American black bear</name>
    <name type="synonym">Euarctos americanus</name>
    <dbReference type="NCBI Taxonomy" id="9643"/>
    <lineage>
        <taxon>Eukaryota</taxon>
        <taxon>Metazoa</taxon>
        <taxon>Chordata</taxon>
        <taxon>Craniata</taxon>
        <taxon>Vertebrata</taxon>
        <taxon>Euteleostomi</taxon>
        <taxon>Mammalia</taxon>
        <taxon>Eutheria</taxon>
        <taxon>Laurasiatheria</taxon>
        <taxon>Carnivora</taxon>
        <taxon>Caniformia</taxon>
        <taxon>Ursidae</taxon>
        <taxon>Ursus</taxon>
    </lineage>
</organism>
<feature type="compositionally biased region" description="Basic and acidic residues" evidence="1">
    <location>
        <begin position="737"/>
        <end position="757"/>
    </location>
</feature>
<feature type="compositionally biased region" description="Polar residues" evidence="1">
    <location>
        <begin position="717"/>
        <end position="728"/>
    </location>
</feature>
<dbReference type="GO" id="GO:0032880">
    <property type="term" value="P:regulation of protein localization"/>
    <property type="evidence" value="ECO:0007669"/>
    <property type="project" value="TreeGrafter"/>
</dbReference>
<dbReference type="Proteomes" id="UP000291022">
    <property type="component" value="Unassembled WGS sequence"/>
</dbReference>
<reference evidence="4" key="2">
    <citation type="submission" date="2025-08" db="UniProtKB">
        <authorList>
            <consortium name="Ensembl"/>
        </authorList>
    </citation>
    <scope>IDENTIFICATION</scope>
</reference>
<name>A0A452RU86_URSAM</name>
<dbReference type="InterPro" id="IPR036034">
    <property type="entry name" value="PDZ_sf"/>
</dbReference>
<dbReference type="SMART" id="SM00240">
    <property type="entry name" value="FHA"/>
    <property type="match status" value="1"/>
</dbReference>
<dbReference type="CDD" id="cd22711">
    <property type="entry name" value="FHA_AFDN"/>
    <property type="match status" value="1"/>
</dbReference>
<dbReference type="Gene3D" id="2.30.42.10">
    <property type="match status" value="1"/>
</dbReference>
<feature type="compositionally biased region" description="Basic and acidic residues" evidence="1">
    <location>
        <begin position="698"/>
        <end position="713"/>
    </location>
</feature>
<evidence type="ECO:0000259" key="2">
    <source>
        <dbReference type="PROSITE" id="PS50106"/>
    </source>
</evidence>
<dbReference type="InterPro" id="IPR028842">
    <property type="entry name" value="Afadin"/>
</dbReference>
<dbReference type="PANTHER" id="PTHR10398">
    <property type="entry name" value="AFADIN"/>
    <property type="match status" value="1"/>
</dbReference>
<feature type="compositionally biased region" description="Basic and acidic residues" evidence="1">
    <location>
        <begin position="988"/>
        <end position="1022"/>
    </location>
</feature>
<accession>A0A452RU86</accession>
<feature type="domain" description="Dilute" evidence="3">
    <location>
        <begin position="253"/>
        <end position="493"/>
    </location>
</feature>
<evidence type="ECO:0000256" key="1">
    <source>
        <dbReference type="SAM" id="MobiDB-lite"/>
    </source>
</evidence>
<sequence>KKTKKHVDGKLVKGKERAEGSGYGSALPPEKLPYLVELSPDGSDSRDKPKLYRLQLSVTEVGTEKFDENSIQLFGSGIQPHHCDLTNMDGVVTVTPRSMDAETYVEGQRISETTMLQSGMKVQFGASHVFNFKSLDTTRLDSDKVLSASSTAERGMVKPMIRVEQQQDYRRQENRTQDASGPELILPASIEFRESSEDSFLSAIINYTNSSTVHFKLSPTYVLYMACRYVLSSQYRPDVSPTERTHKVIALVNKMVSMMEGVIQKQKNIAGALAFWMANASELLNFIKQDRDLSRITLDAQDVLAHLVQMAFKYLVHCLQSELNNYMPAFLDDPEENSLQRPKIDDVLHTLTGAMSLLRRCRVNAALTIQLFSQLFHFVNMWLFNRLVTDPESGLCSHYWGAIIRQQLGHVEAWAEKQGLELAADCHLSRIVQATTLLTMDKYAPDDIPNINSTCFKLNSLQLQALLQNYHCAPDEPFIPTDLIENVVAVAENTADELARSDGREVQLEEDPDLQLPFLLPEDGYSCDVVRNIPNGLQEFLDPLCQRGFCRLVPHARSPGTWTIYFEGADYESHLLRESTELAQPLRKEPEIITVTLKKQNGMGLSIVAAKGAGQDKLGIYVKSVVKGGAADVDGRLAAGDQLLSVDGRSLVGLSQERAAELMTRTSSVVTLEVAKQGAIYHGLATLLNQPSPMMQRISDRRGSGKPRPKSEGFELYNNSAPNGSPESPQLPWAEYSEPKKLPGDDRLMKNRADHRSSPNVASKRGHFAWPALAWTCTVTVSVGAPRACLEQTPPPRPEAYPIPTQTYTREYFTFPASKSQDRMAPPQNQWPNYEEKPHMHPDSNHSSIAIQRVTRSQEELREDKAYQLERHRIEAVLDRKSDSDMWIHQSSSVGSSTSSQEHLDHSSKSGTPASTLTKSGPGRWKTPAAVQPMPAAVSQPVQTDLPPPPPPPPTHYAGDFDGIPMDLPLPPPPAGQTGPASAQVAATERRKREEHQRWYEKEKARLEEERDRKRREQERKLGQMRSQSLNPAPFSPVTVPHVKPEKPSTLQRPQETVIRELQPQQQPRTIERRDLQYITVSKEELSSGDSLSPDPWKRDAREKLEKQQQMHIVDMLSREIHELQNKPERSAEENDRLRKLMLEWQFQKRLQESKQKDEDDEEEEDDDVDTMLIMQRLEAERRARVKGRNNYIHYSLGQDQVF</sequence>
<dbReference type="CDD" id="cd15471">
    <property type="entry name" value="Myo5p-like_CBD_afadin"/>
    <property type="match status" value="1"/>
</dbReference>
<feature type="compositionally biased region" description="Acidic residues" evidence="1">
    <location>
        <begin position="1159"/>
        <end position="1170"/>
    </location>
</feature>
<dbReference type="GO" id="GO:0005912">
    <property type="term" value="C:adherens junction"/>
    <property type="evidence" value="ECO:0007669"/>
    <property type="project" value="TreeGrafter"/>
</dbReference>
<dbReference type="SMART" id="SM00228">
    <property type="entry name" value="PDZ"/>
    <property type="match status" value="1"/>
</dbReference>
<dbReference type="FunFam" id="2.30.42.10:FF:000032">
    <property type="entry name" value="Afadin isoform A"/>
    <property type="match status" value="1"/>
</dbReference>
<reference evidence="4" key="3">
    <citation type="submission" date="2025-09" db="UniProtKB">
        <authorList>
            <consortium name="Ensembl"/>
        </authorList>
    </citation>
    <scope>IDENTIFICATION</scope>
</reference>
<feature type="compositionally biased region" description="Low complexity" evidence="1">
    <location>
        <begin position="891"/>
        <end position="900"/>
    </location>
</feature>
<dbReference type="InterPro" id="IPR037977">
    <property type="entry name" value="CBD_Afadin"/>
</dbReference>
<dbReference type="GO" id="GO:0050839">
    <property type="term" value="F:cell adhesion molecule binding"/>
    <property type="evidence" value="ECO:0007669"/>
    <property type="project" value="TreeGrafter"/>
</dbReference>
<feature type="compositionally biased region" description="Polar residues" evidence="1">
    <location>
        <begin position="909"/>
        <end position="919"/>
    </location>
</feature>
<feature type="compositionally biased region" description="Basic and acidic residues" evidence="1">
    <location>
        <begin position="1"/>
        <end position="19"/>
    </location>
</feature>
<dbReference type="Gene3D" id="2.60.200.20">
    <property type="match status" value="1"/>
</dbReference>
<keyword evidence="5" id="KW-1185">Reference proteome</keyword>
<dbReference type="Pfam" id="PF00498">
    <property type="entry name" value="FHA"/>
    <property type="match status" value="1"/>
</dbReference>
<feature type="compositionally biased region" description="Basic and acidic residues" evidence="1">
    <location>
        <begin position="834"/>
        <end position="844"/>
    </location>
</feature>
<gene>
    <name evidence="4" type="primary">AFDN</name>
</gene>
<dbReference type="CDD" id="cd06789">
    <property type="entry name" value="PDZ_AFDN-like"/>
    <property type="match status" value="1"/>
</dbReference>
<feature type="region of interest" description="Disordered" evidence="1">
    <location>
        <begin position="692"/>
        <end position="763"/>
    </location>
</feature>
<protein>
    <submittedName>
        <fullName evidence="4">Afadin, adherens junction formation factor</fullName>
    </submittedName>
</protein>
<reference evidence="5" key="1">
    <citation type="submission" date="2016-06" db="EMBL/GenBank/DDBJ databases">
        <title>De novo assembly and RNA-Seq shows season-dependent expression and editing in black bear kidneys.</title>
        <authorList>
            <person name="Korstanje R."/>
            <person name="Srivastava A."/>
            <person name="Sarsani V.K."/>
            <person name="Sheehan S.M."/>
            <person name="Seger R.L."/>
            <person name="Barter M.E."/>
            <person name="Lindqvist C."/>
            <person name="Brody L.C."/>
            <person name="Mullikin J.C."/>
        </authorList>
    </citation>
    <scope>NUCLEOTIDE SEQUENCE [LARGE SCALE GENOMIC DNA]</scope>
</reference>
<dbReference type="InterPro" id="IPR002710">
    <property type="entry name" value="Dilute_dom"/>
</dbReference>
<feature type="region of interest" description="Disordered" evidence="1">
    <location>
        <begin position="1"/>
        <end position="48"/>
    </location>
</feature>
<dbReference type="FunFam" id="2.60.200.20:FF:000006">
    <property type="entry name" value="Afadin, adherens junction formation factor"/>
    <property type="match status" value="1"/>
</dbReference>
<dbReference type="SMART" id="SM01132">
    <property type="entry name" value="DIL"/>
    <property type="match status" value="1"/>
</dbReference>
<evidence type="ECO:0000313" key="4">
    <source>
        <dbReference type="Ensembl" id="ENSUAMP00000022981.1"/>
    </source>
</evidence>
<feature type="compositionally biased region" description="Pro residues" evidence="1">
    <location>
        <begin position="946"/>
        <end position="955"/>
    </location>
</feature>
<dbReference type="Pfam" id="PF01843">
    <property type="entry name" value="DIL"/>
    <property type="match status" value="1"/>
</dbReference>
<dbReference type="SUPFAM" id="SSF49879">
    <property type="entry name" value="SMAD/FHA domain"/>
    <property type="match status" value="1"/>
</dbReference>
<dbReference type="AlphaFoldDB" id="A0A452RU86"/>
<dbReference type="InterPro" id="IPR001478">
    <property type="entry name" value="PDZ"/>
</dbReference>
<dbReference type="PROSITE" id="PS50106">
    <property type="entry name" value="PDZ"/>
    <property type="match status" value="1"/>
</dbReference>
<dbReference type="InterPro" id="IPR008984">
    <property type="entry name" value="SMAD_FHA_dom_sf"/>
</dbReference>
<evidence type="ECO:0000259" key="3">
    <source>
        <dbReference type="PROSITE" id="PS51126"/>
    </source>
</evidence>
<dbReference type="GeneTree" id="ENSGT00940000155237"/>
<feature type="region of interest" description="Disordered" evidence="1">
    <location>
        <begin position="1151"/>
        <end position="1170"/>
    </location>
</feature>